<reference evidence="4" key="1">
    <citation type="submission" date="2017-05" db="EMBL/GenBank/DDBJ databases">
        <authorList>
            <consortium name="The Broad Institute Genomics Platform"/>
            <consortium name="The Broad Institute Genomic Center for Infectious Diseases"/>
            <person name="Earl A."/>
            <person name="Manson A."/>
            <person name="Schwartman J."/>
            <person name="Gilmore M."/>
            <person name="Abouelleil A."/>
            <person name="Cao P."/>
            <person name="Chapman S."/>
            <person name="Cusick C."/>
            <person name="Shea T."/>
            <person name="Young S."/>
            <person name="Neafsey D."/>
            <person name="Nusbaum C."/>
            <person name="Birren B."/>
        </authorList>
    </citation>
    <scope>NUCLEOTIDE SEQUENCE</scope>
    <source>
        <strain evidence="4">7F3_DIV0205</strain>
    </source>
</reference>
<dbReference type="Pfam" id="PF06030">
    <property type="entry name" value="WxLIP_PGBD"/>
    <property type="match status" value="1"/>
</dbReference>
<keyword evidence="1" id="KW-1133">Transmembrane helix</keyword>
<dbReference type="InterPro" id="IPR010317">
    <property type="entry name" value="WxLIP_PGBD"/>
</dbReference>
<gene>
    <name evidence="4" type="ORF">A5821_002146</name>
</gene>
<evidence type="ECO:0000313" key="4">
    <source>
        <dbReference type="EMBL" id="WYK01020.1"/>
    </source>
</evidence>
<evidence type="ECO:0000256" key="1">
    <source>
        <dbReference type="SAM" id="Phobius"/>
    </source>
</evidence>
<feature type="transmembrane region" description="Helical" evidence="1">
    <location>
        <begin position="315"/>
        <end position="334"/>
    </location>
</feature>
<feature type="domain" description="WxL Interacting Protein peptidoglycan binding" evidence="2">
    <location>
        <begin position="36"/>
        <end position="154"/>
    </location>
</feature>
<evidence type="ECO:0000313" key="5">
    <source>
        <dbReference type="Proteomes" id="UP000194948"/>
    </source>
</evidence>
<evidence type="ECO:0008006" key="6">
    <source>
        <dbReference type="Google" id="ProtNLM"/>
    </source>
</evidence>
<organism evidence="4 5">
    <name type="scientific">Candidatus Enterococcus palustris</name>
    <dbReference type="NCBI Taxonomy" id="1834189"/>
    <lineage>
        <taxon>Bacteria</taxon>
        <taxon>Bacillati</taxon>
        <taxon>Bacillota</taxon>
        <taxon>Bacilli</taxon>
        <taxon>Lactobacillales</taxon>
        <taxon>Enterococcaceae</taxon>
        <taxon>Enterococcus</taxon>
    </lineage>
</organism>
<protein>
    <recommendedName>
        <fullName evidence="6">DUF3324 domain-containing protein</fullName>
    </recommendedName>
</protein>
<dbReference type="RefSeq" id="WP_086314564.1">
    <property type="nucleotide sequence ID" value="NZ_CP147244.1"/>
</dbReference>
<dbReference type="InterPro" id="IPR021759">
    <property type="entry name" value="WxLIP_HBD"/>
</dbReference>
<keyword evidence="1" id="KW-0812">Transmembrane</keyword>
<name>A0AAQ3W962_9ENTE</name>
<evidence type="ECO:0000259" key="2">
    <source>
        <dbReference type="Pfam" id="PF06030"/>
    </source>
</evidence>
<dbReference type="AlphaFoldDB" id="A0AAQ3W962"/>
<accession>A0AAQ3W962</accession>
<feature type="domain" description="WxL Interacting Protein host binding" evidence="3">
    <location>
        <begin position="165"/>
        <end position="303"/>
    </location>
</feature>
<dbReference type="EMBL" id="CP147244">
    <property type="protein sequence ID" value="WYK01020.1"/>
    <property type="molecule type" value="Genomic_DNA"/>
</dbReference>
<sequence length="342" mass="39044">MKTKISYILFMGMLFLLFKPIVSFSEAKKTSGIDDFSYEVVFPENQKDEKVGYYDLLVQQGEKQTIQMKLSNTSDQPMKVEIVISSAKTNGNGVVTFGPNDIKVDDSLKHDLAKLVLAPKEVTLAPNSRTMVNFTINVPEETFKGYIAGGIQLKPILKEHLTTKKEQVILNKFAFVVGVLLSESETQFLKPDLQLKDVSLKLKNARYTLFANISNTKSVFAENLTAMIKIRKKGEKKSFLEIEKKQLRMAPNSMMELPVFLEDQKVTAGEYTADIEINAENGDSWKWANNFNFSKIEAERINKQKSLEHTSSNKYWWIVCILFILLTVIVLYFLKKTHKNKK</sequence>
<dbReference type="Proteomes" id="UP000194948">
    <property type="component" value="Chromosome"/>
</dbReference>
<proteinExistence type="predicted"/>
<evidence type="ECO:0000259" key="3">
    <source>
        <dbReference type="Pfam" id="PF11797"/>
    </source>
</evidence>
<dbReference type="Pfam" id="PF11797">
    <property type="entry name" value="WxLIP_HBD"/>
    <property type="match status" value="1"/>
</dbReference>
<keyword evidence="1" id="KW-0472">Membrane</keyword>
<reference evidence="4" key="2">
    <citation type="submission" date="2024-03" db="EMBL/GenBank/DDBJ databases">
        <title>The Genome Sequence of Enterococcus sp. DIV0205d.</title>
        <authorList>
            <consortium name="The Broad Institute Genomics Platform"/>
            <consortium name="The Broad Institute Microbial Omics Core"/>
            <consortium name="The Broad Institute Genomic Center for Infectious Diseases"/>
            <person name="Earl A."/>
            <person name="Manson A."/>
            <person name="Gilmore M."/>
            <person name="Schwartman J."/>
            <person name="Shea T."/>
            <person name="Abouelleil A."/>
            <person name="Cao P."/>
            <person name="Chapman S."/>
            <person name="Cusick C."/>
            <person name="Young S."/>
            <person name="Neafsey D."/>
            <person name="Nusbaum C."/>
            <person name="Birren B."/>
        </authorList>
    </citation>
    <scope>NUCLEOTIDE SEQUENCE</scope>
    <source>
        <strain evidence="4">7F3_DIV0205</strain>
    </source>
</reference>
<keyword evidence="5" id="KW-1185">Reference proteome</keyword>